<reference evidence="2 3" key="1">
    <citation type="submission" date="2020-11" db="EMBL/GenBank/DDBJ databases">
        <title>WGS of Herminiimonas contaminans strain Marseille-Q4544 isolated from planarians Schmidtea mediterranea.</title>
        <authorList>
            <person name="Kangale L."/>
        </authorList>
    </citation>
    <scope>NUCLEOTIDE SEQUENCE [LARGE SCALE GENOMIC DNA]</scope>
    <source>
        <strain evidence="2 3">Marseille-Q4544</strain>
    </source>
</reference>
<sequence>MANKALAKRQKLTIRIEPSQKALKPRNHVALAAKQRVGGPHQKSISGQRQELKRLLQTKLSEPEEK</sequence>
<evidence type="ECO:0000313" key="2">
    <source>
        <dbReference type="EMBL" id="MBF8178577.1"/>
    </source>
</evidence>
<gene>
    <name evidence="2" type="ORF">IXC47_12880</name>
</gene>
<dbReference type="EMBL" id="JADOEL010000010">
    <property type="protein sequence ID" value="MBF8178577.1"/>
    <property type="molecule type" value="Genomic_DNA"/>
</dbReference>
<name>A0ABS0EXM8_9BURK</name>
<comment type="caution">
    <text evidence="2">The sequence shown here is derived from an EMBL/GenBank/DDBJ whole genome shotgun (WGS) entry which is preliminary data.</text>
</comment>
<accession>A0ABS0EXM8</accession>
<keyword evidence="3" id="KW-1185">Reference proteome</keyword>
<proteinExistence type="predicted"/>
<dbReference type="Proteomes" id="UP000657372">
    <property type="component" value="Unassembled WGS sequence"/>
</dbReference>
<evidence type="ECO:0000313" key="3">
    <source>
        <dbReference type="Proteomes" id="UP000657372"/>
    </source>
</evidence>
<feature type="region of interest" description="Disordered" evidence="1">
    <location>
        <begin position="34"/>
        <end position="66"/>
    </location>
</feature>
<evidence type="ECO:0000256" key="1">
    <source>
        <dbReference type="SAM" id="MobiDB-lite"/>
    </source>
</evidence>
<dbReference type="RefSeq" id="WP_175624799.1">
    <property type="nucleotide sequence ID" value="NZ_JADOEL010000010.1"/>
</dbReference>
<protein>
    <submittedName>
        <fullName evidence="2">Uncharacterized protein</fullName>
    </submittedName>
</protein>
<organism evidence="2 3">
    <name type="scientific">Herminiimonas contaminans</name>
    <dbReference type="NCBI Taxonomy" id="1111140"/>
    <lineage>
        <taxon>Bacteria</taxon>
        <taxon>Pseudomonadati</taxon>
        <taxon>Pseudomonadota</taxon>
        <taxon>Betaproteobacteria</taxon>
        <taxon>Burkholderiales</taxon>
        <taxon>Oxalobacteraceae</taxon>
        <taxon>Herminiimonas</taxon>
    </lineage>
</organism>